<dbReference type="SUPFAM" id="SSF53756">
    <property type="entry name" value="UDP-Glycosyltransferase/glycogen phosphorylase"/>
    <property type="match status" value="1"/>
</dbReference>
<reference evidence="4 5" key="1">
    <citation type="submission" date="2019-07" db="EMBL/GenBank/DDBJ databases">
        <title>Tepidimonas alkaliphilus YIM 72238 draft genome.</title>
        <authorList>
            <person name="Da Costa M.S."/>
            <person name="Froufe H.J.C."/>
            <person name="Egas C."/>
            <person name="Albuquerque L."/>
        </authorList>
    </citation>
    <scope>NUCLEOTIDE SEQUENCE [LARGE SCALE GENOMIC DNA]</scope>
    <source>
        <strain evidence="4 5">YIM 72238</strain>
    </source>
</reference>
<dbReference type="AlphaFoldDB" id="A0A554W3T4"/>
<dbReference type="EMBL" id="VJNB01000019">
    <property type="protein sequence ID" value="TSE18223.1"/>
    <property type="molecule type" value="Genomic_DNA"/>
</dbReference>
<evidence type="ECO:0000256" key="1">
    <source>
        <dbReference type="ARBA" id="ARBA00022676"/>
    </source>
</evidence>
<dbReference type="Pfam" id="PF13439">
    <property type="entry name" value="Glyco_transf_4"/>
    <property type="match status" value="1"/>
</dbReference>
<evidence type="ECO:0000313" key="4">
    <source>
        <dbReference type="EMBL" id="TSE18223.1"/>
    </source>
</evidence>
<evidence type="ECO:0000259" key="3">
    <source>
        <dbReference type="Pfam" id="PF13439"/>
    </source>
</evidence>
<accession>A0A554W3T4</accession>
<comment type="caution">
    <text evidence="4">The sequence shown here is derived from an EMBL/GenBank/DDBJ whole genome shotgun (WGS) entry which is preliminary data.</text>
</comment>
<dbReference type="GO" id="GO:0016757">
    <property type="term" value="F:glycosyltransferase activity"/>
    <property type="evidence" value="ECO:0007669"/>
    <property type="project" value="UniProtKB-KW"/>
</dbReference>
<dbReference type="PANTHER" id="PTHR12526">
    <property type="entry name" value="GLYCOSYLTRANSFERASE"/>
    <property type="match status" value="1"/>
</dbReference>
<dbReference type="InterPro" id="IPR028098">
    <property type="entry name" value="Glyco_trans_4-like_N"/>
</dbReference>
<dbReference type="Gene3D" id="3.40.50.2000">
    <property type="entry name" value="Glycogen Phosphorylase B"/>
    <property type="match status" value="2"/>
</dbReference>
<dbReference type="OrthoDB" id="9775208at2"/>
<sequence>MKVLHVITGLGDGGAEAVLHRLITHDPHDEHQVVSLTGLGKYGPLLAERGVAVTALHMPRGRLTWVGLRGLWRAVRQARPHVIQTWMYHADLLGGVAGRLAGAPVVWGVRNTTLEPGRSSRGTIVVARLCGWLSRRVPQRIVACAQAAVQVHAALGYDRARMVVIPNGYDLARFRPDTEARARLRCEWGVPDDVPLLGMVARFDPQKDHPNLIAALGRLRQAGHGFRVVLVGTGVDAGNAALAQAVSSAGLQEEVRLLGPRADIPAVMNALDVHVLSSAYGEAFPNVLAEAMACGTPCVTTDVGDAAQIVGETGWVAPPRDAAALAGALEHALHAWRDAPGWRARQQVCRQRIEQRYSIEAMVQRYRSVWEEAVALDHPKGERS</sequence>
<dbReference type="EC" id="2.4.-.-" evidence="4"/>
<evidence type="ECO:0000256" key="2">
    <source>
        <dbReference type="ARBA" id="ARBA00022679"/>
    </source>
</evidence>
<organism evidence="4 5">
    <name type="scientific">Tepidimonas alkaliphilus</name>
    <dbReference type="NCBI Taxonomy" id="2588942"/>
    <lineage>
        <taxon>Bacteria</taxon>
        <taxon>Pseudomonadati</taxon>
        <taxon>Pseudomonadota</taxon>
        <taxon>Betaproteobacteria</taxon>
        <taxon>Burkholderiales</taxon>
        <taxon>Tepidimonas</taxon>
    </lineage>
</organism>
<dbReference type="Pfam" id="PF13692">
    <property type="entry name" value="Glyco_trans_1_4"/>
    <property type="match status" value="1"/>
</dbReference>
<keyword evidence="1 4" id="KW-0328">Glycosyltransferase</keyword>
<gene>
    <name evidence="4" type="primary">epsF_4</name>
    <name evidence="4" type="ORF">Talka_02288</name>
</gene>
<protein>
    <submittedName>
        <fullName evidence="4">Putative glycosyltransferase EpsF</fullName>
        <ecNumber evidence="4">2.4.-.-</ecNumber>
    </submittedName>
</protein>
<evidence type="ECO:0000313" key="5">
    <source>
        <dbReference type="Proteomes" id="UP000315736"/>
    </source>
</evidence>
<name>A0A554W3T4_9BURK</name>
<feature type="domain" description="Glycosyltransferase subfamily 4-like N-terminal" evidence="3">
    <location>
        <begin position="13"/>
        <end position="173"/>
    </location>
</feature>
<dbReference type="RefSeq" id="WP_143891472.1">
    <property type="nucleotide sequence ID" value="NZ_VJNB01000019.1"/>
</dbReference>
<dbReference type="Proteomes" id="UP000315736">
    <property type="component" value="Unassembled WGS sequence"/>
</dbReference>
<keyword evidence="2 4" id="KW-0808">Transferase</keyword>
<proteinExistence type="predicted"/>
<keyword evidence="5" id="KW-1185">Reference proteome</keyword>
<dbReference type="PANTHER" id="PTHR12526:SF510">
    <property type="entry name" value="D-INOSITOL 3-PHOSPHATE GLYCOSYLTRANSFERASE"/>
    <property type="match status" value="1"/>
</dbReference>